<dbReference type="Pfam" id="PF12680">
    <property type="entry name" value="SnoaL_2"/>
    <property type="match status" value="1"/>
</dbReference>
<sequence length="133" mass="14419">MAVDVNYTVISAASPHPSSAIPWSGNHRGCEAVKVYQRRLGAAQISRVDGIERWVADDDTVVGFATVHAESPKTGRTGTWEIAFRFDFSDGLISNYFLYEDSFSAAIVHSIGGALQILDVEGERYAPDLGNLA</sequence>
<dbReference type="EMBL" id="SPVH01000007">
    <property type="protein sequence ID" value="TFW11025.1"/>
    <property type="molecule type" value="Genomic_DNA"/>
</dbReference>
<name>A0A4Y9RSX3_9CAUL</name>
<reference evidence="2 3" key="1">
    <citation type="submission" date="2019-03" db="EMBL/GenBank/DDBJ databases">
        <title>Draft genome of Brevundimonas sp. a heavy metal resistant soil bacteria.</title>
        <authorList>
            <person name="Soto J."/>
        </authorList>
    </citation>
    <scope>NUCLEOTIDE SEQUENCE [LARGE SCALE GENOMIC DNA]</scope>
    <source>
        <strain evidence="2 3">B-10</strain>
    </source>
</reference>
<keyword evidence="3" id="KW-1185">Reference proteome</keyword>
<evidence type="ECO:0000313" key="3">
    <source>
        <dbReference type="Proteomes" id="UP000298216"/>
    </source>
</evidence>
<dbReference type="InterPro" id="IPR032710">
    <property type="entry name" value="NTF2-like_dom_sf"/>
</dbReference>
<evidence type="ECO:0000313" key="2">
    <source>
        <dbReference type="EMBL" id="TFW11025.1"/>
    </source>
</evidence>
<organism evidence="2 3">
    <name type="scientific">Brevundimonas intermedia</name>
    <dbReference type="NCBI Taxonomy" id="74315"/>
    <lineage>
        <taxon>Bacteria</taxon>
        <taxon>Pseudomonadati</taxon>
        <taxon>Pseudomonadota</taxon>
        <taxon>Alphaproteobacteria</taxon>
        <taxon>Caulobacterales</taxon>
        <taxon>Caulobacteraceae</taxon>
        <taxon>Brevundimonas</taxon>
    </lineage>
</organism>
<evidence type="ECO:0000259" key="1">
    <source>
        <dbReference type="Pfam" id="PF12680"/>
    </source>
</evidence>
<dbReference type="Gene3D" id="3.10.450.50">
    <property type="match status" value="1"/>
</dbReference>
<gene>
    <name evidence="2" type="ORF">EGY25_15165</name>
</gene>
<accession>A0A4Y9RSX3</accession>
<dbReference type="SUPFAM" id="SSF54427">
    <property type="entry name" value="NTF2-like"/>
    <property type="match status" value="1"/>
</dbReference>
<comment type="caution">
    <text evidence="2">The sequence shown here is derived from an EMBL/GenBank/DDBJ whole genome shotgun (WGS) entry which is preliminary data.</text>
</comment>
<dbReference type="OrthoDB" id="8722217at2"/>
<protein>
    <submittedName>
        <fullName evidence="2">Nuclear transport factor 2 family protein</fullName>
    </submittedName>
</protein>
<dbReference type="AlphaFoldDB" id="A0A4Y9RSX3"/>
<dbReference type="InterPro" id="IPR037401">
    <property type="entry name" value="SnoaL-like"/>
</dbReference>
<dbReference type="RefSeq" id="WP_135195853.1">
    <property type="nucleotide sequence ID" value="NZ_SPVH01000007.1"/>
</dbReference>
<dbReference type="Proteomes" id="UP000298216">
    <property type="component" value="Unassembled WGS sequence"/>
</dbReference>
<proteinExistence type="predicted"/>
<feature type="domain" description="SnoaL-like" evidence="1">
    <location>
        <begin position="24"/>
        <end position="94"/>
    </location>
</feature>